<evidence type="ECO:0008006" key="4">
    <source>
        <dbReference type="Google" id="ProtNLM"/>
    </source>
</evidence>
<comment type="caution">
    <text evidence="2">The sequence shown here is derived from an EMBL/GenBank/DDBJ whole genome shotgun (WGS) entry which is preliminary data.</text>
</comment>
<keyword evidence="1" id="KW-0812">Transmembrane</keyword>
<evidence type="ECO:0000313" key="3">
    <source>
        <dbReference type="Proteomes" id="UP001596405"/>
    </source>
</evidence>
<protein>
    <recommendedName>
        <fullName evidence="4">DUF4131 domain-containing protein</fullName>
    </recommendedName>
</protein>
<feature type="transmembrane region" description="Helical" evidence="1">
    <location>
        <begin position="6"/>
        <end position="22"/>
    </location>
</feature>
<name>A0ABW2DQN0_9BACT</name>
<gene>
    <name evidence="2" type="ORF">ACFQHR_13280</name>
</gene>
<accession>A0ABW2DQN0</accession>
<keyword evidence="3" id="KW-1185">Reference proteome</keyword>
<evidence type="ECO:0000256" key="1">
    <source>
        <dbReference type="SAM" id="Phobius"/>
    </source>
</evidence>
<keyword evidence="1" id="KW-0472">Membrane</keyword>
<evidence type="ECO:0000313" key="2">
    <source>
        <dbReference type="EMBL" id="MFC6998604.1"/>
    </source>
</evidence>
<organism evidence="2 3">
    <name type="scientific">Rufibacter roseus</name>
    <dbReference type="NCBI Taxonomy" id="1567108"/>
    <lineage>
        <taxon>Bacteria</taxon>
        <taxon>Pseudomonadati</taxon>
        <taxon>Bacteroidota</taxon>
        <taxon>Cytophagia</taxon>
        <taxon>Cytophagales</taxon>
        <taxon>Hymenobacteraceae</taxon>
        <taxon>Rufibacter</taxon>
    </lineage>
</organism>
<proteinExistence type="predicted"/>
<reference evidence="3" key="1">
    <citation type="journal article" date="2019" name="Int. J. Syst. Evol. Microbiol.">
        <title>The Global Catalogue of Microorganisms (GCM) 10K type strain sequencing project: providing services to taxonomists for standard genome sequencing and annotation.</title>
        <authorList>
            <consortium name="The Broad Institute Genomics Platform"/>
            <consortium name="The Broad Institute Genome Sequencing Center for Infectious Disease"/>
            <person name="Wu L."/>
            <person name="Ma J."/>
        </authorList>
    </citation>
    <scope>NUCLEOTIDE SEQUENCE [LARGE SCALE GENOMIC DNA]</scope>
    <source>
        <strain evidence="3">CGMCC 4.7393</strain>
    </source>
</reference>
<sequence length="150" mass="16721">MFGLKALIWVTGAAFCFFFYKSSKLLVAYSSLYILTPVTIAVAWLADRILGSLVASAIGFILLPPSKVAQSSEYFLRQDISGFLGRCCDYTIYERRWGFLEQEAAHFYFQSNLSSNEVSLSVDPKAQGLLIRIGKEGEKGDIVLVVPFNK</sequence>
<feature type="transmembrane region" description="Helical" evidence="1">
    <location>
        <begin position="34"/>
        <end position="63"/>
    </location>
</feature>
<keyword evidence="1" id="KW-1133">Transmembrane helix</keyword>
<dbReference type="Proteomes" id="UP001596405">
    <property type="component" value="Unassembled WGS sequence"/>
</dbReference>
<dbReference type="EMBL" id="JBHSYQ010000006">
    <property type="protein sequence ID" value="MFC6998604.1"/>
    <property type="molecule type" value="Genomic_DNA"/>
</dbReference>